<dbReference type="GO" id="GO:0002161">
    <property type="term" value="F:aminoacyl-tRNA deacylase activity"/>
    <property type="evidence" value="ECO:0007669"/>
    <property type="project" value="InterPro"/>
</dbReference>
<dbReference type="Proteomes" id="UP000034954">
    <property type="component" value="Unassembled WGS sequence"/>
</dbReference>
<dbReference type="PROSITE" id="PS00178">
    <property type="entry name" value="AA_TRNA_LIGASE_I"/>
    <property type="match status" value="1"/>
</dbReference>
<dbReference type="InterPro" id="IPR002300">
    <property type="entry name" value="aa-tRNA-synth_Ia"/>
</dbReference>
<dbReference type="InterPro" id="IPR033708">
    <property type="entry name" value="Anticodon_Ile_BEm"/>
</dbReference>
<dbReference type="GO" id="GO:0000049">
    <property type="term" value="F:tRNA binding"/>
    <property type="evidence" value="ECO:0007669"/>
    <property type="project" value="InterPro"/>
</dbReference>
<evidence type="ECO:0000256" key="10">
    <source>
        <dbReference type="HAMAP-Rule" id="MF_02002"/>
    </source>
</evidence>
<feature type="domain" description="Zinc finger FPG/IleRS-type" evidence="12">
    <location>
        <begin position="908"/>
        <end position="934"/>
    </location>
</feature>
<evidence type="ECO:0000259" key="13">
    <source>
        <dbReference type="Pfam" id="PF08264"/>
    </source>
</evidence>
<dbReference type="InterPro" id="IPR013155">
    <property type="entry name" value="M/V/L/I-tRNA-synth_anticd-bd"/>
</dbReference>
<dbReference type="EMBL" id="LAQJ01000031">
    <property type="protein sequence ID" value="KKO21003.1"/>
    <property type="molecule type" value="Genomic_DNA"/>
</dbReference>
<dbReference type="NCBIfam" id="TIGR00392">
    <property type="entry name" value="ileS"/>
    <property type="match status" value="1"/>
</dbReference>
<dbReference type="Pfam" id="PF08264">
    <property type="entry name" value="Anticodon_1"/>
    <property type="match status" value="1"/>
</dbReference>
<dbReference type="InterPro" id="IPR002301">
    <property type="entry name" value="Ile-tRNA-ligase"/>
</dbReference>
<feature type="binding site" evidence="10">
    <location>
        <position position="615"/>
    </location>
    <ligand>
        <name>ATP</name>
        <dbReference type="ChEBI" id="CHEBI:30616"/>
    </ligand>
</feature>
<keyword evidence="7 10" id="KW-0030">Aminoacyl-tRNA synthetase</keyword>
<keyword evidence="5 10" id="KW-0067">ATP-binding</keyword>
<gene>
    <name evidence="10" type="primary">ileS</name>
    <name evidence="14" type="ORF">BROFUL_00252</name>
</gene>
<dbReference type="Gene3D" id="3.40.50.620">
    <property type="entry name" value="HUPs"/>
    <property type="match status" value="2"/>
</dbReference>
<comment type="similarity">
    <text evidence="1 10">Belongs to the class-I aminoacyl-tRNA synthetase family. IleS type 1 subfamily.</text>
</comment>
<keyword evidence="2 10" id="KW-0963">Cytoplasm</keyword>
<name>A0A0M2UY44_9BACT</name>
<evidence type="ECO:0000256" key="9">
    <source>
        <dbReference type="ARBA" id="ARBA00048359"/>
    </source>
</evidence>
<dbReference type="InterPro" id="IPR010663">
    <property type="entry name" value="Znf_FPG/IleRS"/>
</dbReference>
<dbReference type="GO" id="GO:0008270">
    <property type="term" value="F:zinc ion binding"/>
    <property type="evidence" value="ECO:0007669"/>
    <property type="project" value="UniProtKB-UniRule"/>
</dbReference>
<feature type="short sequence motif" description="'KMSKS' region" evidence="10">
    <location>
        <begin position="612"/>
        <end position="616"/>
    </location>
</feature>
<protein>
    <recommendedName>
        <fullName evidence="10">Isoleucine--tRNA ligase</fullName>
        <ecNumber evidence="10">6.1.1.5</ecNumber>
    </recommendedName>
    <alternativeName>
        <fullName evidence="10">Isoleucyl-tRNA synthetase</fullName>
        <shortName evidence="10">IleRS</shortName>
    </alternativeName>
</protein>
<reference evidence="14 15" key="1">
    <citation type="journal article" date="2013" name="BMC Microbiol.">
        <title>Identification of the type II cytochrome c maturation pathway in anammox bacteria by comparative genomics.</title>
        <authorList>
            <person name="Ferousi C."/>
            <person name="Speth D.R."/>
            <person name="Reimann J."/>
            <person name="Op den Camp H.J."/>
            <person name="Allen J.W."/>
            <person name="Keltjens J.T."/>
            <person name="Jetten M.S."/>
        </authorList>
    </citation>
    <scope>NUCLEOTIDE SEQUENCE [LARGE SCALE GENOMIC DNA]</scope>
    <source>
        <strain evidence="14">RU1</strain>
    </source>
</reference>
<dbReference type="SUPFAM" id="SSF50677">
    <property type="entry name" value="ValRS/IleRS/LeuRS editing domain"/>
    <property type="match status" value="1"/>
</dbReference>
<keyword evidence="4 10" id="KW-0547">Nucleotide-binding</keyword>
<evidence type="ECO:0000256" key="8">
    <source>
        <dbReference type="ARBA" id="ARBA00025217"/>
    </source>
</evidence>
<dbReference type="InterPro" id="IPR009080">
    <property type="entry name" value="tRNAsynth_Ia_anticodon-bd"/>
</dbReference>
<dbReference type="InterPro" id="IPR009008">
    <property type="entry name" value="Val/Leu/Ile-tRNA-synth_edit"/>
</dbReference>
<feature type="binding site" evidence="10">
    <location>
        <position position="930"/>
    </location>
    <ligand>
        <name>Zn(2+)</name>
        <dbReference type="ChEBI" id="CHEBI:29105"/>
    </ligand>
</feature>
<evidence type="ECO:0000259" key="11">
    <source>
        <dbReference type="Pfam" id="PF00133"/>
    </source>
</evidence>
<dbReference type="GO" id="GO:0005829">
    <property type="term" value="C:cytosol"/>
    <property type="evidence" value="ECO:0007669"/>
    <property type="project" value="TreeGrafter"/>
</dbReference>
<comment type="caution">
    <text evidence="14">The sequence shown here is derived from an EMBL/GenBank/DDBJ whole genome shotgun (WGS) entry which is preliminary data.</text>
</comment>
<dbReference type="HAMAP" id="MF_02002">
    <property type="entry name" value="Ile_tRNA_synth_type1"/>
    <property type="match status" value="1"/>
</dbReference>
<dbReference type="CDD" id="cd07960">
    <property type="entry name" value="Anticodon_Ia_Ile_BEm"/>
    <property type="match status" value="1"/>
</dbReference>
<dbReference type="InterPro" id="IPR023585">
    <property type="entry name" value="Ile-tRNA-ligase_type1"/>
</dbReference>
<dbReference type="SUPFAM" id="SSF52374">
    <property type="entry name" value="Nucleotidylyl transferase"/>
    <property type="match status" value="1"/>
</dbReference>
<comment type="domain">
    <text evidence="10">IleRS has two distinct active sites: one for aminoacylation and one for editing. The misactivated valine is translocated from the active site to the editing site, which sterically excludes the correctly activated isoleucine. The single editing site contains two valyl binding pockets, one specific for each substrate (Val-AMP or Val-tRNA(Ile)).</text>
</comment>
<dbReference type="GO" id="GO:0006428">
    <property type="term" value="P:isoleucyl-tRNA aminoacylation"/>
    <property type="evidence" value="ECO:0007669"/>
    <property type="project" value="UniProtKB-UniRule"/>
</dbReference>
<feature type="binding site" evidence="10">
    <location>
        <position position="933"/>
    </location>
    <ligand>
        <name>Zn(2+)</name>
        <dbReference type="ChEBI" id="CHEBI:29105"/>
    </ligand>
</feature>
<feature type="domain" description="Aminoacyl-tRNA synthetase class Ia" evidence="11">
    <location>
        <begin position="27"/>
        <end position="650"/>
    </location>
</feature>
<dbReference type="GO" id="GO:0004822">
    <property type="term" value="F:isoleucine-tRNA ligase activity"/>
    <property type="evidence" value="ECO:0007669"/>
    <property type="project" value="UniProtKB-UniRule"/>
</dbReference>
<dbReference type="FunFam" id="3.40.50.620:FF:000152">
    <property type="entry name" value="Isoleucine--tRNA ligase"/>
    <property type="match status" value="1"/>
</dbReference>
<comment type="subunit">
    <text evidence="10">Monomer.</text>
</comment>
<evidence type="ECO:0000256" key="5">
    <source>
        <dbReference type="ARBA" id="ARBA00022840"/>
    </source>
</evidence>
<dbReference type="InterPro" id="IPR014729">
    <property type="entry name" value="Rossmann-like_a/b/a_fold"/>
</dbReference>
<evidence type="ECO:0000256" key="7">
    <source>
        <dbReference type="ARBA" id="ARBA00023146"/>
    </source>
</evidence>
<dbReference type="PANTHER" id="PTHR42765:SF1">
    <property type="entry name" value="ISOLEUCINE--TRNA LIGASE, MITOCHONDRIAL"/>
    <property type="match status" value="1"/>
</dbReference>
<dbReference type="EC" id="6.1.1.5" evidence="10"/>
<comment type="function">
    <text evidence="8 10">Catalyzes the attachment of isoleucine to tRNA(Ile). As IleRS can inadvertently accommodate and process structurally similar amino acids such as valine, to avoid such errors it has two additional distinct tRNA(Ile)-dependent editing activities. One activity is designated as 'pretransfer' editing and involves the hydrolysis of activated Val-AMP. The other activity is designated 'posttransfer' editing and involves deacylation of mischarged Val-tRNA(Ile).</text>
</comment>
<evidence type="ECO:0000259" key="12">
    <source>
        <dbReference type="Pfam" id="PF06827"/>
    </source>
</evidence>
<accession>A0A0M2UY44</accession>
<dbReference type="PATRIC" id="fig|380242.3.peg.311"/>
<dbReference type="PANTHER" id="PTHR42765">
    <property type="entry name" value="SOLEUCYL-TRNA SYNTHETASE"/>
    <property type="match status" value="1"/>
</dbReference>
<feature type="binding site" evidence="10">
    <location>
        <position position="571"/>
    </location>
    <ligand>
        <name>L-isoleucyl-5'-AMP</name>
        <dbReference type="ChEBI" id="CHEBI:178002"/>
    </ligand>
</feature>
<feature type="short sequence motif" description="'HIGH' region" evidence="10">
    <location>
        <begin position="57"/>
        <end position="67"/>
    </location>
</feature>
<sequence length="938" mass="108191">MDYKNTLNLPTTKFPMKADLLRKEPEIQKKWEMEHLYEQIRKAHAGREKYVLHDGPPYPTGELHIGTGLNKILKDFIVRFHTMKGYDAPYVPGWDCHGLPIEHRVMQEVGEERKNLTKPEIRKKCKKYAEKFVKLQKAQFQALGVMGDWERPYLTFNPQYEAGIIEVFGKLVEKGYVYRSKKPVHWCPNELGQTTLAEAELDYREETKSPSIYVNFKLTDTISDLFKDAGIDGSCMMIWTTTPWTLPANVAIAVHPEHEYAAVRYDNPKTHKEEVAVIADKRAEAVMSSLGIRNYRCLGKIPGRFLEGKKYRHPFMDRTGSVVLADYVTLSDGTGCVHTAPGHGQEDYFTGLKYHLPLLSPVDEKGNFTKEAGEFTGLSILKEGNDAIVKKLESVGALLDKKEIAHSYPHCWRCDDPVIFRATEQWFVSLDYKGLRQRVLEEVKRTKWIPSWGESRMAKMVSERPDWCISRQRSWGVPIPAFHCVHCRQAHINRSTIDYVRERFEKEGADIWFYKEVSYFLPPDTKCSHCGGSQFQKEMDIFDVWFESGSSHHAVLQKRSELSYPADLYLEGTDQHRGWFQLSLLPSVGAWDRAPFKSVLTHGFVVDEQGKKMSKSRGNFISVEDAVKEFGADVLRLWTSSLDYQNDMSVSRNLIVRCSDAYRRVRNTFRYLLSNLYDFDPKTNAIPYGELLEIDKWALHKTQELIKNVVSAYESLLFHRVFHTIYNFCTVEMSAFYLDILKDRSYTFAKNSQERRAGQTVLYVILLNLVKLSAPILVHTAEEVWSAIIHKDEDAASVHLATFPKENPAWTDNALHERWEKLINIRTDVARELEKMRAAKLIGNSLEASVNLSTEDEDLWQFLKGYEKDLSMIFIVSEVKLDRSIASQAVKGELNENLWIECKVSQHKKCERCWNFRETVGHNKDHPAICTRCVAALQ</sequence>
<dbReference type="InterPro" id="IPR001412">
    <property type="entry name" value="aa-tRNA-synth_I_CS"/>
</dbReference>
<evidence type="ECO:0000256" key="4">
    <source>
        <dbReference type="ARBA" id="ARBA00022741"/>
    </source>
</evidence>
<dbReference type="Pfam" id="PF00133">
    <property type="entry name" value="tRNA-synt_1"/>
    <property type="match status" value="1"/>
</dbReference>
<evidence type="ECO:0000256" key="6">
    <source>
        <dbReference type="ARBA" id="ARBA00022917"/>
    </source>
</evidence>
<dbReference type="Gene3D" id="1.10.10.830">
    <property type="entry name" value="Ile-tRNA synthetase CP2 domain-like"/>
    <property type="match status" value="1"/>
</dbReference>
<evidence type="ECO:0000256" key="2">
    <source>
        <dbReference type="ARBA" id="ARBA00022490"/>
    </source>
</evidence>
<dbReference type="GO" id="GO:0005524">
    <property type="term" value="F:ATP binding"/>
    <property type="evidence" value="ECO:0007669"/>
    <property type="project" value="UniProtKB-UniRule"/>
</dbReference>
<proteinExistence type="inferred from homology"/>
<keyword evidence="10" id="KW-0862">Zinc</keyword>
<dbReference type="Pfam" id="PF06827">
    <property type="entry name" value="zf-FPG_IleRS"/>
    <property type="match status" value="1"/>
</dbReference>
<keyword evidence="15" id="KW-1185">Reference proteome</keyword>
<keyword evidence="10" id="KW-0479">Metal-binding</keyword>
<dbReference type="SUPFAM" id="SSF47323">
    <property type="entry name" value="Anticodon-binding domain of a subclass of class I aminoacyl-tRNA synthetases"/>
    <property type="match status" value="1"/>
</dbReference>
<evidence type="ECO:0000313" key="14">
    <source>
        <dbReference type="EMBL" id="KKO21003.1"/>
    </source>
</evidence>
<evidence type="ECO:0000256" key="1">
    <source>
        <dbReference type="ARBA" id="ARBA00006887"/>
    </source>
</evidence>
<evidence type="ECO:0000256" key="3">
    <source>
        <dbReference type="ARBA" id="ARBA00022598"/>
    </source>
</evidence>
<feature type="binding site" evidence="10">
    <location>
        <position position="913"/>
    </location>
    <ligand>
        <name>Zn(2+)</name>
        <dbReference type="ChEBI" id="CHEBI:29105"/>
    </ligand>
</feature>
<feature type="domain" description="Methionyl/Valyl/Leucyl/Isoleucyl-tRNA synthetase anticodon-binding" evidence="13">
    <location>
        <begin position="695"/>
        <end position="851"/>
    </location>
</feature>
<dbReference type="Gene3D" id="3.90.740.10">
    <property type="entry name" value="Valyl/Leucyl/Isoleucyl-tRNA synthetase, editing domain"/>
    <property type="match status" value="1"/>
</dbReference>
<dbReference type="PRINTS" id="PR00984">
    <property type="entry name" value="TRNASYNTHILE"/>
</dbReference>
<keyword evidence="6 10" id="KW-0648">Protein biosynthesis</keyword>
<organism evidence="14 15">
    <name type="scientific">Candidatus Brocadia fulgida</name>
    <dbReference type="NCBI Taxonomy" id="380242"/>
    <lineage>
        <taxon>Bacteria</taxon>
        <taxon>Pseudomonadati</taxon>
        <taxon>Planctomycetota</taxon>
        <taxon>Candidatus Brocadiia</taxon>
        <taxon>Candidatus Brocadiales</taxon>
        <taxon>Candidatus Brocadiaceae</taxon>
        <taxon>Candidatus Brocadia</taxon>
    </lineage>
</organism>
<evidence type="ECO:0000313" key="15">
    <source>
        <dbReference type="Proteomes" id="UP000034954"/>
    </source>
</evidence>
<dbReference type="CDD" id="cd00818">
    <property type="entry name" value="IleRS_core"/>
    <property type="match status" value="1"/>
</dbReference>
<comment type="catalytic activity">
    <reaction evidence="9 10">
        <text>tRNA(Ile) + L-isoleucine + ATP = L-isoleucyl-tRNA(Ile) + AMP + diphosphate</text>
        <dbReference type="Rhea" id="RHEA:11060"/>
        <dbReference type="Rhea" id="RHEA-COMP:9666"/>
        <dbReference type="Rhea" id="RHEA-COMP:9695"/>
        <dbReference type="ChEBI" id="CHEBI:30616"/>
        <dbReference type="ChEBI" id="CHEBI:33019"/>
        <dbReference type="ChEBI" id="CHEBI:58045"/>
        <dbReference type="ChEBI" id="CHEBI:78442"/>
        <dbReference type="ChEBI" id="CHEBI:78528"/>
        <dbReference type="ChEBI" id="CHEBI:456215"/>
        <dbReference type="EC" id="6.1.1.5"/>
    </reaction>
</comment>
<comment type="subcellular location">
    <subcellularLocation>
        <location evidence="10">Cytoplasm</location>
    </subcellularLocation>
</comment>
<feature type="binding site" evidence="10">
    <location>
        <position position="910"/>
    </location>
    <ligand>
        <name>Zn(2+)</name>
        <dbReference type="ChEBI" id="CHEBI:29105"/>
    </ligand>
</feature>
<keyword evidence="3 10" id="KW-0436">Ligase</keyword>
<dbReference type="InterPro" id="IPR050081">
    <property type="entry name" value="Ile-tRNA_ligase"/>
</dbReference>
<dbReference type="Gene3D" id="1.10.730.20">
    <property type="match status" value="1"/>
</dbReference>
<comment type="cofactor">
    <cofactor evidence="10">
        <name>Zn(2+)</name>
        <dbReference type="ChEBI" id="CHEBI:29105"/>
    </cofactor>
    <text evidence="10">Binds 1 zinc ion per subunit.</text>
</comment>
<dbReference type="AlphaFoldDB" id="A0A0M2UY44"/>
<dbReference type="FunFam" id="1.10.730.20:FF:000001">
    <property type="entry name" value="Isoleucine--tRNA ligase"/>
    <property type="match status" value="1"/>
</dbReference>